<evidence type="ECO:0000313" key="11">
    <source>
        <dbReference type="EMBL" id="WPF89249.1"/>
    </source>
</evidence>
<evidence type="ECO:0000256" key="4">
    <source>
        <dbReference type="ARBA" id="ARBA00022837"/>
    </source>
</evidence>
<dbReference type="Pfam" id="PF03160">
    <property type="entry name" value="Calx-beta"/>
    <property type="match status" value="1"/>
</dbReference>
<dbReference type="GO" id="GO:0007154">
    <property type="term" value="P:cell communication"/>
    <property type="evidence" value="ECO:0007669"/>
    <property type="project" value="InterPro"/>
</dbReference>
<dbReference type="EMBL" id="CP138348">
    <property type="protein sequence ID" value="WPF89249.1"/>
    <property type="molecule type" value="Genomic_DNA"/>
</dbReference>
<dbReference type="GO" id="GO:0007155">
    <property type="term" value="P:cell adhesion"/>
    <property type="evidence" value="ECO:0007669"/>
    <property type="project" value="InterPro"/>
</dbReference>
<evidence type="ECO:0000256" key="8">
    <source>
        <dbReference type="SAM" id="MobiDB-lite"/>
    </source>
</evidence>
<dbReference type="Gene3D" id="2.120.10.10">
    <property type="match status" value="1"/>
</dbReference>
<dbReference type="SMART" id="SM00237">
    <property type="entry name" value="Calx_beta"/>
    <property type="match status" value="1"/>
</dbReference>
<dbReference type="InterPro" id="IPR011049">
    <property type="entry name" value="Serralysin-like_metalloprot_C"/>
</dbReference>
<keyword evidence="7" id="KW-0326">Glycosidase</keyword>
<dbReference type="SMART" id="SM00560">
    <property type="entry name" value="LamGL"/>
    <property type="match status" value="1"/>
</dbReference>
<dbReference type="InterPro" id="IPR028059">
    <property type="entry name" value="SWM_rpt"/>
</dbReference>
<feature type="domain" description="LamG-like jellyroll fold" evidence="10">
    <location>
        <begin position="1235"/>
        <end position="1372"/>
    </location>
</feature>
<feature type="region of interest" description="Disordered" evidence="8">
    <location>
        <begin position="2270"/>
        <end position="2294"/>
    </location>
</feature>
<dbReference type="InterPro" id="IPR013320">
    <property type="entry name" value="ConA-like_dom_sf"/>
</dbReference>
<dbReference type="Pfam" id="PF18885">
    <property type="entry name" value="DUF5648"/>
    <property type="match status" value="1"/>
</dbReference>
<evidence type="ECO:0000256" key="1">
    <source>
        <dbReference type="ARBA" id="ARBA00022729"/>
    </source>
</evidence>
<reference evidence="11" key="1">
    <citation type="submission" date="2023-11" db="EMBL/GenBank/DDBJ databases">
        <title>Genome sequence of Cyanobacterium aponinum BCRC AL20115.</title>
        <authorList>
            <person name="Chang H.-Y."/>
            <person name="Lin K.-M."/>
            <person name="Hsueh H.-T."/>
            <person name="Chu H.-A."/>
            <person name="Kuo C.-H."/>
        </authorList>
    </citation>
    <scope>NUCLEOTIDE SEQUENCE</scope>
    <source>
        <strain evidence="11">AL20115</strain>
    </source>
</reference>
<dbReference type="SUPFAM" id="SSF51120">
    <property type="entry name" value="beta-Roll"/>
    <property type="match status" value="1"/>
</dbReference>
<keyword evidence="1" id="KW-0732">Signal</keyword>
<dbReference type="GO" id="GO:0008305">
    <property type="term" value="C:integrin complex"/>
    <property type="evidence" value="ECO:0007669"/>
    <property type="project" value="InterPro"/>
</dbReference>
<dbReference type="Pfam" id="PF13385">
    <property type="entry name" value="Laminin_G_3"/>
    <property type="match status" value="1"/>
</dbReference>
<dbReference type="Pfam" id="PF01839">
    <property type="entry name" value="FG-GAP"/>
    <property type="match status" value="5"/>
</dbReference>
<dbReference type="SUPFAM" id="SSF50939">
    <property type="entry name" value="Sialidases"/>
    <property type="match status" value="1"/>
</dbReference>
<dbReference type="InterPro" id="IPR038081">
    <property type="entry name" value="CalX-like_sf"/>
</dbReference>
<dbReference type="PROSITE" id="PS51470">
    <property type="entry name" value="FG_GAP"/>
    <property type="match status" value="3"/>
</dbReference>
<dbReference type="InterPro" id="IPR003644">
    <property type="entry name" value="Calx_beta"/>
</dbReference>
<protein>
    <submittedName>
        <fullName evidence="11">Calx-beta domain-containing protein</fullName>
    </submittedName>
</protein>
<dbReference type="Pfam" id="PF13753">
    <property type="entry name" value="SWM_repeat"/>
    <property type="match status" value="2"/>
</dbReference>
<dbReference type="Gene3D" id="2.130.10.130">
    <property type="entry name" value="Integrin alpha, N-terminal"/>
    <property type="match status" value="6"/>
</dbReference>
<keyword evidence="3" id="KW-0378">Hydrolase</keyword>
<dbReference type="InterPro" id="IPR043708">
    <property type="entry name" value="DUF5648"/>
</dbReference>
<dbReference type="InterPro" id="IPR006558">
    <property type="entry name" value="LamG-like"/>
</dbReference>
<evidence type="ECO:0000256" key="5">
    <source>
        <dbReference type="ARBA" id="ARBA00023157"/>
    </source>
</evidence>
<evidence type="ECO:0000259" key="9">
    <source>
        <dbReference type="SMART" id="SM00237"/>
    </source>
</evidence>
<dbReference type="InterPro" id="IPR013517">
    <property type="entry name" value="FG-GAP"/>
</dbReference>
<dbReference type="InterPro" id="IPR013519">
    <property type="entry name" value="Int_alpha_beta-p"/>
</dbReference>
<dbReference type="SUPFAM" id="SSF75005">
    <property type="entry name" value="Arabinanase/levansucrase/invertase"/>
    <property type="match status" value="1"/>
</dbReference>
<dbReference type="PRINTS" id="PR01185">
    <property type="entry name" value="INTEGRINA"/>
</dbReference>
<dbReference type="InterPro" id="IPR023296">
    <property type="entry name" value="Glyco_hydro_beta-prop_sf"/>
</dbReference>
<dbReference type="InterPro" id="IPR000413">
    <property type="entry name" value="Integrin_alpha"/>
</dbReference>
<feature type="domain" description="Calx-beta" evidence="9">
    <location>
        <begin position="3567"/>
        <end position="3663"/>
    </location>
</feature>
<dbReference type="SMART" id="SM00191">
    <property type="entry name" value="Int_alpha"/>
    <property type="match status" value="11"/>
</dbReference>
<evidence type="ECO:0000256" key="2">
    <source>
        <dbReference type="ARBA" id="ARBA00022737"/>
    </source>
</evidence>
<keyword evidence="5" id="KW-1015">Disulfide bond</keyword>
<dbReference type="PANTHER" id="PTHR23221">
    <property type="entry name" value="GLYCOSYLPHOSPHATIDYLINOSITOL PHOSPHOLIPASE D"/>
    <property type="match status" value="1"/>
</dbReference>
<evidence type="ECO:0000256" key="3">
    <source>
        <dbReference type="ARBA" id="ARBA00022801"/>
    </source>
</evidence>
<dbReference type="RefSeq" id="WP_320001807.1">
    <property type="nucleotide sequence ID" value="NZ_CP138348.1"/>
</dbReference>
<dbReference type="InterPro" id="IPR036278">
    <property type="entry name" value="Sialidase_sf"/>
</dbReference>
<proteinExistence type="predicted"/>
<dbReference type="PANTHER" id="PTHR23221:SF7">
    <property type="entry name" value="PHOSPHATIDYLINOSITOL-GLYCAN-SPECIFIC PHOSPHOLIPASE D"/>
    <property type="match status" value="1"/>
</dbReference>
<keyword evidence="4" id="KW-0106">Calcium</keyword>
<evidence type="ECO:0000256" key="7">
    <source>
        <dbReference type="ARBA" id="ARBA00023295"/>
    </source>
</evidence>
<sequence>MALNLASNRTATSVDPSTGINHIVWADNEFIYHATYDENSGTWENANAIASLGNQTISNLNLVINDGLISEGQSQLPGLVVVWQEGQKNDSELYYTAAQYDEVQNLQWLDTPQPLTADEVADLEPKVIVKDNEIIVVSTKVDINNVENLSIKEDTDVYFQQFTVDSSLFTSPQNVSVTNAVYSPRLVNNGVISTGVVRNASYNPFTENEILAFNETILASEDSSFEGLLGSWSAQIYFSGSLLDSWKLIDSTPNDSFLRSIIKPFFEIFEIEGVLKSGVSPEWLGNQERSLFVETVANLKVKTPLELTAPWKVKNDAGGEEDSKSPISIGASIDSKYSFEPNSPFDLTQILDKITVSASLKFPVISAAETAGFFTLDLTGSIGADWEVTGTPDPIGGDYFPDNFGAALGVLGAGALAQGTILLLTLDNSSNLSSAILADLAISLGETFGAYINGIAEGLDFSSTIGFPIISAGLSGEIKIPVIPIFSAGVDIGTTAAVNWGLGDTDTTFTLNFPIDFNVKLGPLGFGLDFYPGWSWAIFDNNNTSNAVTENLVLASESQAQVIGSLLYVDLGATFTDLPNPNDFTITVTDISGNEETIEVFNVLQGNSDTSVILQLKNVIPPSANANYLTSDNPDTTENLIVLSFTNNEGLVDTNGNLIPNINNLSVENNTPDTFNFTFNPTTGNSQNYSNSLAIQTQSALENIEADLSQDSFLNLSLTSGGSVLATWVADVPPIKPIAGFVNGSVITLNFVDTLGNSGGNEPNLNQFTVTDEDNNSYTVENISNLGNSITLTLDRAVAQDTALTIDYQIASTTNNNESLYILNSTTNTKLWIDNFESLALTNITGTNNAPILLGIGSIVENINSNKITLVFDQNLSGNPINSQFEVINNGVTYDINPTVTINNNTVILTVEPPTGSNLIGIGDLVTVSYTGSNTQTQQPLTGSGGVVADFSNAPVITSDDTLTTVIKYGFGPSGDNLLSNITSIPGSTGLNLYPVTALDQEGNSVIVWANVDSTNIPVNLTPGEYYTQEQFENITDILATSDLYYSIYNPNSGEWTIAEAIETLAGTDSKIALGQGVDGNLMAVWLNTNNGETNIYWSTLTYNNGTPNWSTPQILSDNAKPDPLTELTITTLNGQPAVFWTETQPPSYYELTTSEQPLIYYRLAETEGIALVNEGILGAGGNGTYSGDDVTFNQQGALENTTTGKGDSNTSVWFKAGNNQISSATSGVIPLSGNSFSLEFWFKPTAVNENQSVNLIALENILNFSARVNSGDDSFFTLNINGETLQTRDGFQISPSDWSYIVLTYDETNGSIELYLNGESLQVYSTNTGENVDTLNLDIPDNTTITLADPNNSNGIYLDEVAFYNKALSYSDTPSNFNDIENLTGSDVAQILLNTNDIGNKYNSQYITPTPSGAKSYYVTYDSESSIWENPEQIEPEFEVIPTQLSSANKPEWDIVSATSANNNGNITPNGTPDIYLPLNLTNQTINTVINSIEVTAQTGSGTTLTWSIGTGEGNQLGVVQDNKLLNPLNPDESFAYTVLNPTLDFDLFVDAGSIDPSTLSNFQYSINGGNPVNFSPADVTSEPTNVNSNQVMGIATVTEANDSSLTLIDSGFITNTDNVAIGYVITNGDLNNDGNTDVVIGNRGYTDTEGNVLENGTIQILFGGGSVLSNSQTNPLTTTDLSGNPDGVLIKGIADGGDGNGDYSLSLATGDVNGDGFDDLVIGAPNVNNGQGAVYVIYGSASLAGKTIDVTNLGSQGYTIIPNISGSIAFGYSVAVGNFNGGSSADIAIGTPGANNGNGEVYVAYDGNSNYSTVYSSQIEGELAGYALGVSAYKGTSSPSTFTKNTSDDLIIGAIGYNGNVNNDWAGADDLPDGTNDLDSYPSSSSVQLGAVYVFRSNGTTSNTFSSTPYVSYTGANIANSNGTANNILAGSALASADLDGDGTQDLAIASEGANDNNGGVYVIKGGVSSNSNYQNLATVANLNIVGGIAKSETGAVITSAGDLNQDEYEDFLITAPQAGNGTGQSYVLFGPLDLSQISKTFDLNVTANDSKTTFLLNGSLPYQLAGTAGGSIGDVNNDGVNDLMISAPNAGQIYSLYGHPWLADDGSIKLANITADNGFVIDGNSYSSFDIGGIPVSQQQLNTSSALATNNGVVYLAYKGQSNNNLFLTTSSNQGQTWSNFISLPGGMTTDKPPSIAFYNGVLYLAYKGVGNNQINITYSTDNGQTWSNQYQISGQSTPDTPTLVVYQGELLVLFTSNDSQSRLIYTHSNNPQSGNSWSSNQTILTSSGGSNQTSANAMSATVLNDNLYIAYEGGTKSSPSTNYYITWTDDTDLNSLSWNLHQEENIKATGAVGLTSDQNSLYLTYRDSNNNIYLGNSNNGNNWSEFSLIPSQDAIATPTPIISGEELIISYPDQNNAIDVISSDIPYLSAIEAGNINIILGDVNGDGFADILSGGEGGLVIVFGGSTQDLLDGASGSQDLIITLENDLIVDAVKLGDYNGDGLKDFGVLTENGDFYLILGNTNLATLTNLSLTEFAINNTVNVNTIGDYNGDGYDDFVAEKDGQIQLFLGNAEGSITNSSMEMSLENFTIGGLGDFDGDGYDDFGYGLPQANIIDDNNPIGNGQFTSYLGNKDSQFNNPVTINPFEASLYSGALTSSQWGIYGSTDSNSVVNINSTISTQGVDLSPSIVAYNGYLYMVRNDNNNNDLWVQRSRDGYNWEGEVNLGSNFQTDKKTSLAVFNNTLYLGFRDASERVMYASAVEDDSNVAGIRFNNPIQVSGNNQFQESVDGPSLIEFQDQLYVFFISTDGTREIIYSVSDTADSGSWSAKKNVFASSFNQSSDHRVSTTIFNDQLYVAFTGNGNNSLNVASSGNGTDWSRTVLSQFASSEGPSIVAGNDQLYLFHEGATSSGGNDFQVFYPTSTDGVNWTNAIALADNVIDDAPYATFFNQSIYVAMAGLNDDSLNVYVSDPFYASNQTQQLGSQLQSIGDFNGDGIEDFAVLAEGYITGLGVLDDLAQAKINQGALFIYYGKTTGITNTSLPDVVLGYPTVSDGDDLYQMTNFSAIGDTNGDGFDDIAISSPNTSLTSDKTEDGVVTVVFGGTSWGNQYSKDNPFDLRSLSNNQNPTNNSNDNGFTIKGLASSQAGVALDGGDDVNGDGFSDFVIGAPGNDDNLSFVLFGSDFTKKINQIGSIGDDIMIGTATGETFIGSQGEDQIYTNGGVDVVYSGNDDDFITVSDTYFRRIDGGTGVDILKFAGYNGQDWDLTKYSGRLRNLEILVIEDYGANTLTLNSLTVNQISDNNTITVVMDKNDTLNLSSDFAEDGFVNQYNQRFIRYTSNTSSATVLVNSFNDVNYSPIDFSLYNTGVDDSGVKKPNGTIEDIHYELTSFPSTSVGEIIITDGNTTISSFIQPNQRDSNNSLSTAPGDYTYKTYLTIPESVNPNGISINGKWATDDEGITIKVNGVAQNLSVNPNFNTGFVPFTLDEGFISGENAIEFTVNNAGTTNNQTYLQVQFENFFVANGNASIKFSAPTTNSPEVITIAEISESASVSAQLNQGISSDIFTADDVDDSQTRLFVSNPTANEASGEIEFTIQRTGNLNKYVQAHYISTDGRAKAGSDYNPVLGRLIFAPGETTKTVSVPLPLDDVYTGTREFGLLVTLEKESNTPLNDQFSIYVDPTDGQIRNWNHIILDRPLSVMNGDLEFRVTANEGKAETKIYFEGDSNFNSYYIFNLKTEKYEPFILNGDFGAELFDENGDGKNDGVILNLQDGSDYDLDGAENGIIHKRGFFADGDAPEIILDTAMYRFRSLNTEGSYLYVGEEERNSILTNYTNSFIEEGLAFYVSDTPEDGLIAFNRFRNTNQTGGYIYAGEEESQSIQANYPNFVFEGIAFYAYPQGSQMANDITRFQNSIGGAYIYTASPETQTVITNYADSFNLEGLAFEALV</sequence>
<feature type="compositionally biased region" description="Low complexity" evidence="8">
    <location>
        <begin position="3122"/>
        <end position="3136"/>
    </location>
</feature>
<evidence type="ECO:0000256" key="6">
    <source>
        <dbReference type="ARBA" id="ARBA00023180"/>
    </source>
</evidence>
<keyword evidence="2" id="KW-0677">Repeat</keyword>
<dbReference type="Gene3D" id="2.115.10.20">
    <property type="entry name" value="Glycosyl hydrolase domain, family 43"/>
    <property type="match status" value="1"/>
</dbReference>
<evidence type="ECO:0000259" key="10">
    <source>
        <dbReference type="SMART" id="SM00560"/>
    </source>
</evidence>
<keyword evidence="6" id="KW-0325">Glycoprotein</keyword>
<dbReference type="SUPFAM" id="SSF49899">
    <property type="entry name" value="Concanavalin A-like lectins/glucanases"/>
    <property type="match status" value="1"/>
</dbReference>
<dbReference type="Gene3D" id="2.60.40.2030">
    <property type="match status" value="1"/>
</dbReference>
<dbReference type="InterPro" id="IPR028994">
    <property type="entry name" value="Integrin_alpha_N"/>
</dbReference>
<accession>A0AAF0ZE06</accession>
<feature type="region of interest" description="Disordered" evidence="8">
    <location>
        <begin position="3119"/>
        <end position="3139"/>
    </location>
</feature>
<gene>
    <name evidence="11" type="ORF">SAY89_02945</name>
</gene>
<dbReference type="GO" id="GO:0016798">
    <property type="term" value="F:hydrolase activity, acting on glycosyl bonds"/>
    <property type="evidence" value="ECO:0007669"/>
    <property type="project" value="UniProtKB-KW"/>
</dbReference>
<name>A0AAF0ZE06_9CHRO</name>
<dbReference type="SUPFAM" id="SSF141072">
    <property type="entry name" value="CalX-like"/>
    <property type="match status" value="1"/>
</dbReference>
<organism evidence="11">
    <name type="scientific">Cyanobacterium aponinum AL20115</name>
    <dbReference type="NCBI Taxonomy" id="3090662"/>
    <lineage>
        <taxon>Bacteria</taxon>
        <taxon>Bacillati</taxon>
        <taxon>Cyanobacteriota</taxon>
        <taxon>Cyanophyceae</taxon>
        <taxon>Oscillatoriophycideae</taxon>
        <taxon>Chroococcales</taxon>
        <taxon>Geminocystaceae</taxon>
        <taxon>Cyanobacterium</taxon>
    </lineage>
</organism>
<dbReference type="SUPFAM" id="SSF69318">
    <property type="entry name" value="Integrin alpha N-terminal domain"/>
    <property type="match status" value="3"/>
</dbReference>